<sequence>MELPDTHVLSHGLVFHVLLLLLQLLPLVTVVDTNLNIVLTATLSVIAGSYRSIRPVQKGETETMTKADAQKFPLVGSCVLFGMFLLFKYLPKDVLNGLLTVYFVFLGAMAICATFTPLFAKMMPKRVALKRVYFGTIPTIKYINEEGPYEVSFDVAELTTGAAAIAFCKWYYDTKHFLANNVLGLSFALQGIEFLTLDSIQIGVILLVGLFFYDIFWVFFTPVMVSVAKSFDAPIKLLFPRGPVNVLDSSKRPFSMLGLGDIVIPGLYLALILRMDMQRKEAANRPRTRSKARELKKKPPPMYFWAVALGYALGLVTTIAVMNIFEAAQPALLYIVPGLLLTTFIRAVFAGEVRKVFYFDEKVGSVSGEIAVESSQHED</sequence>
<comment type="subcellular location">
    <subcellularLocation>
        <location evidence="1">Endoplasmic reticulum membrane</location>
        <topology evidence="1">Multi-pass membrane protein</topology>
    </subcellularLocation>
</comment>
<keyword evidence="7 8" id="KW-0472">Membrane</keyword>
<protein>
    <recommendedName>
        <fullName evidence="11">Signal peptide peptidase</fullName>
    </recommendedName>
</protein>
<comment type="similarity">
    <text evidence="2">Belongs to the peptidase A22B family.</text>
</comment>
<evidence type="ECO:0000256" key="5">
    <source>
        <dbReference type="ARBA" id="ARBA00022824"/>
    </source>
</evidence>
<dbReference type="GO" id="GO:0098554">
    <property type="term" value="C:cytoplasmic side of endoplasmic reticulum membrane"/>
    <property type="evidence" value="ECO:0007669"/>
    <property type="project" value="TreeGrafter"/>
</dbReference>
<reference evidence="9 10" key="1">
    <citation type="submission" date="2011-10" db="EMBL/GenBank/DDBJ databases">
        <authorList>
            <person name="Genoscope - CEA"/>
        </authorList>
    </citation>
    <scope>NUCLEOTIDE SEQUENCE [LARGE SCALE GENOMIC DNA]</scope>
    <source>
        <strain evidence="9 10">RCC 1105</strain>
    </source>
</reference>
<dbReference type="STRING" id="41875.K8F942"/>
<evidence type="ECO:0000256" key="2">
    <source>
        <dbReference type="ARBA" id="ARBA00006859"/>
    </source>
</evidence>
<dbReference type="Proteomes" id="UP000198341">
    <property type="component" value="Chromosome 10"/>
</dbReference>
<dbReference type="GO" id="GO:0042500">
    <property type="term" value="F:aspartic endopeptidase activity, intramembrane cleaving"/>
    <property type="evidence" value="ECO:0007669"/>
    <property type="project" value="InterPro"/>
</dbReference>
<dbReference type="GeneID" id="19013199"/>
<evidence type="ECO:0000256" key="3">
    <source>
        <dbReference type="ARBA" id="ARBA00022692"/>
    </source>
</evidence>
<accession>K8F942</accession>
<keyword evidence="3 8" id="KW-0812">Transmembrane</keyword>
<evidence type="ECO:0000313" key="9">
    <source>
        <dbReference type="EMBL" id="CCO18128.1"/>
    </source>
</evidence>
<dbReference type="GO" id="GO:0006465">
    <property type="term" value="P:signal peptide processing"/>
    <property type="evidence" value="ECO:0007669"/>
    <property type="project" value="TreeGrafter"/>
</dbReference>
<evidence type="ECO:0000256" key="4">
    <source>
        <dbReference type="ARBA" id="ARBA00022801"/>
    </source>
</evidence>
<feature type="transmembrane region" description="Helical" evidence="8">
    <location>
        <begin position="12"/>
        <end position="31"/>
    </location>
</feature>
<dbReference type="SMART" id="SM00730">
    <property type="entry name" value="PSN"/>
    <property type="match status" value="1"/>
</dbReference>
<dbReference type="EMBL" id="FO082269">
    <property type="protein sequence ID" value="CCO18128.1"/>
    <property type="molecule type" value="Genomic_DNA"/>
</dbReference>
<keyword evidence="4" id="KW-0378">Hydrolase</keyword>
<feature type="transmembrane region" description="Helical" evidence="8">
    <location>
        <begin position="331"/>
        <end position="349"/>
    </location>
</feature>
<dbReference type="RefSeq" id="XP_007510595.1">
    <property type="nucleotide sequence ID" value="XM_007510533.1"/>
</dbReference>
<dbReference type="KEGG" id="bpg:Bathy10g01220"/>
<evidence type="ECO:0000256" key="6">
    <source>
        <dbReference type="ARBA" id="ARBA00022989"/>
    </source>
</evidence>
<dbReference type="GO" id="GO:0098553">
    <property type="term" value="C:lumenal side of endoplasmic reticulum membrane"/>
    <property type="evidence" value="ECO:0007669"/>
    <property type="project" value="TreeGrafter"/>
</dbReference>
<dbReference type="Pfam" id="PF04258">
    <property type="entry name" value="Peptidase_A22B"/>
    <property type="match status" value="1"/>
</dbReference>
<keyword evidence="10" id="KW-1185">Reference proteome</keyword>
<organism evidence="9 10">
    <name type="scientific">Bathycoccus prasinos</name>
    <dbReference type="NCBI Taxonomy" id="41875"/>
    <lineage>
        <taxon>Eukaryota</taxon>
        <taxon>Viridiplantae</taxon>
        <taxon>Chlorophyta</taxon>
        <taxon>Mamiellophyceae</taxon>
        <taxon>Mamiellales</taxon>
        <taxon>Bathycoccaceae</taxon>
        <taxon>Bathycoccus</taxon>
    </lineage>
</organism>
<evidence type="ECO:0000256" key="1">
    <source>
        <dbReference type="ARBA" id="ARBA00004477"/>
    </source>
</evidence>
<feature type="transmembrane region" description="Helical" evidence="8">
    <location>
        <begin position="254"/>
        <end position="273"/>
    </location>
</feature>
<dbReference type="PANTHER" id="PTHR12174:SF23">
    <property type="entry name" value="MINOR HISTOCOMPATIBILITY ANTIGEN H13"/>
    <property type="match status" value="1"/>
</dbReference>
<keyword evidence="6 8" id="KW-1133">Transmembrane helix</keyword>
<feature type="transmembrane region" description="Helical" evidence="8">
    <location>
        <begin position="200"/>
        <end position="220"/>
    </location>
</feature>
<dbReference type="GO" id="GO:0033619">
    <property type="term" value="P:membrane protein proteolysis"/>
    <property type="evidence" value="ECO:0007669"/>
    <property type="project" value="TreeGrafter"/>
</dbReference>
<evidence type="ECO:0000256" key="8">
    <source>
        <dbReference type="SAM" id="Phobius"/>
    </source>
</evidence>
<evidence type="ECO:0000313" key="10">
    <source>
        <dbReference type="Proteomes" id="UP000198341"/>
    </source>
</evidence>
<proteinExistence type="inferred from homology"/>
<dbReference type="OrthoDB" id="29661at2759"/>
<evidence type="ECO:0008006" key="11">
    <source>
        <dbReference type="Google" id="ProtNLM"/>
    </source>
</evidence>
<dbReference type="AlphaFoldDB" id="K8F942"/>
<dbReference type="MEROPS" id="A22.A15"/>
<feature type="transmembrane region" description="Helical" evidence="8">
    <location>
        <begin position="97"/>
        <end position="120"/>
    </location>
</feature>
<keyword evidence="5" id="KW-0256">Endoplasmic reticulum</keyword>
<dbReference type="InterPro" id="IPR007369">
    <property type="entry name" value="Peptidase_A22B_SPP"/>
</dbReference>
<feature type="transmembrane region" description="Helical" evidence="8">
    <location>
        <begin position="74"/>
        <end position="91"/>
    </location>
</feature>
<evidence type="ECO:0000256" key="7">
    <source>
        <dbReference type="ARBA" id="ARBA00023136"/>
    </source>
</evidence>
<dbReference type="PANTHER" id="PTHR12174">
    <property type="entry name" value="SIGNAL PEPTIDE PEPTIDASE"/>
    <property type="match status" value="1"/>
</dbReference>
<dbReference type="eggNOG" id="KOG2443">
    <property type="taxonomic scope" value="Eukaryota"/>
</dbReference>
<dbReference type="InterPro" id="IPR006639">
    <property type="entry name" value="Preselin/SPP"/>
</dbReference>
<feature type="transmembrane region" description="Helical" evidence="8">
    <location>
        <begin position="303"/>
        <end position="325"/>
    </location>
</feature>
<gene>
    <name evidence="9" type="ordered locus">Bathy10g01220</name>
</gene>
<name>K8F942_9CHLO</name>